<reference evidence="6 7" key="1">
    <citation type="submission" date="2019-03" db="EMBL/GenBank/DDBJ databases">
        <title>Genomic Encyclopedia of Type Strains, Phase IV (KMG-IV): sequencing the most valuable type-strain genomes for metagenomic binning, comparative biology and taxonomic classification.</title>
        <authorList>
            <person name="Goeker M."/>
        </authorList>
    </citation>
    <scope>NUCLEOTIDE SEQUENCE [LARGE SCALE GENOMIC DNA]</scope>
    <source>
        <strain evidence="6 7">DSM 100013</strain>
    </source>
</reference>
<dbReference type="Pfam" id="PF25989">
    <property type="entry name" value="YknX_C"/>
    <property type="match status" value="1"/>
</dbReference>
<dbReference type="Gene3D" id="2.40.50.100">
    <property type="match status" value="1"/>
</dbReference>
<accession>A0A4R2TXT8</accession>
<dbReference type="Pfam" id="PF25954">
    <property type="entry name" value="Beta-barrel_RND_2"/>
    <property type="match status" value="1"/>
</dbReference>
<sequence>MKRTVIYIIVVIVLIGAVLTTRNLSKKNNVVQETVTEKVAYVPVEVESIKKDTIGKEISLNGKVFANEEVMVIPQMPGTVVSKNVNLGDYVRKGDVLFVLKQDDILRSIEQASNSLQTAKIQYETTRERYLDALLALERTKSLYEAGAVSKSQLEQAEMAASDKSLQTAEIQVRQAEKAYDQASSALDNTLVIAPISGVISSLSAIESQLVSSAQPVATIIDIDKVSLQFDVAENMINRLYIGQEVTVDIPSSLEGELKGKIDFISTAADARTQLYKVKVNITNKDHRIKPGMSGSIKFNIESRQDVLVVRSRAIIDSEGEKLVYVVEDEKAVQKEVVLGLDTGLYIEVKEGLKEGDVVIIKGQQYVVEGQSVKVVRGE</sequence>
<dbReference type="Proteomes" id="UP000295504">
    <property type="component" value="Unassembled WGS sequence"/>
</dbReference>
<feature type="domain" description="CzcB-like barrel-sandwich hybrid" evidence="4">
    <location>
        <begin position="70"/>
        <end position="222"/>
    </location>
</feature>
<protein>
    <submittedName>
        <fullName evidence="6">RND family efflux transporter MFP subunit</fullName>
    </submittedName>
</protein>
<feature type="domain" description="CusB-like beta-barrel" evidence="3">
    <location>
        <begin position="228"/>
        <end position="300"/>
    </location>
</feature>
<gene>
    <name evidence="6" type="ORF">EDD79_10156</name>
</gene>
<dbReference type="InterPro" id="IPR058637">
    <property type="entry name" value="YknX-like_C"/>
</dbReference>
<feature type="coiled-coil region" evidence="2">
    <location>
        <begin position="159"/>
        <end position="186"/>
    </location>
</feature>
<name>A0A4R2TXT8_9FIRM</name>
<proteinExistence type="inferred from homology"/>
<dbReference type="Pfam" id="PF25973">
    <property type="entry name" value="BSH_CzcB"/>
    <property type="match status" value="1"/>
</dbReference>
<organism evidence="6 7">
    <name type="scientific">Serpentinicella alkaliphila</name>
    <dbReference type="NCBI Taxonomy" id="1734049"/>
    <lineage>
        <taxon>Bacteria</taxon>
        <taxon>Bacillati</taxon>
        <taxon>Bacillota</taxon>
        <taxon>Clostridia</taxon>
        <taxon>Peptostreptococcales</taxon>
        <taxon>Natronincolaceae</taxon>
        <taxon>Serpentinicella</taxon>
    </lineage>
</organism>
<evidence type="ECO:0000259" key="4">
    <source>
        <dbReference type="Pfam" id="PF25973"/>
    </source>
</evidence>
<dbReference type="InterPro" id="IPR006143">
    <property type="entry name" value="RND_pump_MFP"/>
</dbReference>
<evidence type="ECO:0000313" key="7">
    <source>
        <dbReference type="Proteomes" id="UP000295504"/>
    </source>
</evidence>
<keyword evidence="7" id="KW-1185">Reference proteome</keyword>
<comment type="similarity">
    <text evidence="1">Belongs to the membrane fusion protein (MFP) (TC 8.A.1) family.</text>
</comment>
<dbReference type="GO" id="GO:0015562">
    <property type="term" value="F:efflux transmembrane transporter activity"/>
    <property type="evidence" value="ECO:0007669"/>
    <property type="project" value="InterPro"/>
</dbReference>
<comment type="caution">
    <text evidence="6">The sequence shown here is derived from an EMBL/GenBank/DDBJ whole genome shotgun (WGS) entry which is preliminary data.</text>
</comment>
<evidence type="ECO:0000256" key="2">
    <source>
        <dbReference type="SAM" id="Coils"/>
    </source>
</evidence>
<evidence type="ECO:0000256" key="1">
    <source>
        <dbReference type="ARBA" id="ARBA00009477"/>
    </source>
</evidence>
<dbReference type="SUPFAM" id="SSF111369">
    <property type="entry name" value="HlyD-like secretion proteins"/>
    <property type="match status" value="1"/>
</dbReference>
<dbReference type="PANTHER" id="PTHR30469">
    <property type="entry name" value="MULTIDRUG RESISTANCE PROTEIN MDTA"/>
    <property type="match status" value="1"/>
</dbReference>
<dbReference type="AlphaFoldDB" id="A0A4R2TXT8"/>
<dbReference type="PANTHER" id="PTHR30469:SF33">
    <property type="entry name" value="SLR1207 PROTEIN"/>
    <property type="match status" value="1"/>
</dbReference>
<dbReference type="InterPro" id="IPR058792">
    <property type="entry name" value="Beta-barrel_RND_2"/>
</dbReference>
<evidence type="ECO:0000259" key="3">
    <source>
        <dbReference type="Pfam" id="PF25954"/>
    </source>
</evidence>
<evidence type="ECO:0000259" key="5">
    <source>
        <dbReference type="Pfam" id="PF25989"/>
    </source>
</evidence>
<dbReference type="Gene3D" id="1.10.287.470">
    <property type="entry name" value="Helix hairpin bin"/>
    <property type="match status" value="1"/>
</dbReference>
<dbReference type="NCBIfam" id="TIGR01730">
    <property type="entry name" value="RND_mfp"/>
    <property type="match status" value="1"/>
</dbReference>
<dbReference type="GO" id="GO:1990281">
    <property type="term" value="C:efflux pump complex"/>
    <property type="evidence" value="ECO:0007669"/>
    <property type="project" value="TreeGrafter"/>
</dbReference>
<dbReference type="InterPro" id="IPR058647">
    <property type="entry name" value="BSH_CzcB-like"/>
</dbReference>
<evidence type="ECO:0000313" key="6">
    <source>
        <dbReference type="EMBL" id="TCQ02489.1"/>
    </source>
</evidence>
<keyword evidence="2" id="KW-0175">Coiled coil</keyword>
<dbReference type="Gene3D" id="2.40.420.20">
    <property type="match status" value="1"/>
</dbReference>
<dbReference type="EMBL" id="SLYC01000015">
    <property type="protein sequence ID" value="TCQ02489.1"/>
    <property type="molecule type" value="Genomic_DNA"/>
</dbReference>
<dbReference type="Gene3D" id="2.40.30.170">
    <property type="match status" value="1"/>
</dbReference>
<feature type="domain" description="YknX-like C-terminal permuted SH3-like" evidence="5">
    <location>
        <begin position="308"/>
        <end position="375"/>
    </location>
</feature>
<dbReference type="RefSeq" id="WP_243098215.1">
    <property type="nucleotide sequence ID" value="NZ_CP058648.1"/>
</dbReference>